<accession>A0A9X1SMH2</accession>
<evidence type="ECO:0000256" key="1">
    <source>
        <dbReference type="SAM" id="Phobius"/>
    </source>
</evidence>
<sequence length="259" mass="28635">MINFSPLEYVPLWALFLLTIVIVLAASEGGIYLGRRRALAKGEKQSSIGSVVGATLGLLAFMLAFTFGVATNRFDSRRMLFQEEVNAIGTTYLRTELLSETQGEKSRQLLRRYVDVRLDIPNSPEEINAAIKESETIQTELWSEAMLAAHQTPNSPMIALYVASLNDVIDLHSNRVTAAIRARIPGTIWLALYSVSVFSMASVGFYVGVSGGTRSIATMGMIFSFVVIMMLIIDLDRPREGLLRVNEAAMHDLQDSINR</sequence>
<proteinExistence type="predicted"/>
<evidence type="ECO:0008006" key="4">
    <source>
        <dbReference type="Google" id="ProtNLM"/>
    </source>
</evidence>
<reference evidence="2" key="1">
    <citation type="submission" date="2021-11" db="EMBL/GenBank/DDBJ databases">
        <title>Genome sequence.</title>
        <authorList>
            <person name="Sun Q."/>
        </authorList>
    </citation>
    <scope>NUCLEOTIDE SEQUENCE</scope>
    <source>
        <strain evidence="2">JC732</strain>
    </source>
</reference>
<keyword evidence="3" id="KW-1185">Reference proteome</keyword>
<name>A0A9X1SMH2_9BACT</name>
<dbReference type="Proteomes" id="UP001139103">
    <property type="component" value="Unassembled WGS sequence"/>
</dbReference>
<keyword evidence="1" id="KW-0812">Transmembrane</keyword>
<feature type="transmembrane region" description="Helical" evidence="1">
    <location>
        <begin position="188"/>
        <end position="209"/>
    </location>
</feature>
<feature type="transmembrane region" description="Helical" evidence="1">
    <location>
        <begin position="215"/>
        <end position="235"/>
    </location>
</feature>
<feature type="transmembrane region" description="Helical" evidence="1">
    <location>
        <begin position="46"/>
        <end position="70"/>
    </location>
</feature>
<keyword evidence="1" id="KW-1133">Transmembrane helix</keyword>
<organism evidence="2 3">
    <name type="scientific">Blastopirellula sediminis</name>
    <dbReference type="NCBI Taxonomy" id="2894196"/>
    <lineage>
        <taxon>Bacteria</taxon>
        <taxon>Pseudomonadati</taxon>
        <taxon>Planctomycetota</taxon>
        <taxon>Planctomycetia</taxon>
        <taxon>Pirellulales</taxon>
        <taxon>Pirellulaceae</taxon>
        <taxon>Blastopirellula</taxon>
    </lineage>
</organism>
<comment type="caution">
    <text evidence="2">The sequence shown here is derived from an EMBL/GenBank/DDBJ whole genome shotgun (WGS) entry which is preliminary data.</text>
</comment>
<evidence type="ECO:0000313" key="3">
    <source>
        <dbReference type="Proteomes" id="UP001139103"/>
    </source>
</evidence>
<keyword evidence="1" id="KW-0472">Membrane</keyword>
<evidence type="ECO:0000313" key="2">
    <source>
        <dbReference type="EMBL" id="MCC9631679.1"/>
    </source>
</evidence>
<dbReference type="Pfam" id="PF14023">
    <property type="entry name" value="Bestrophin-like"/>
    <property type="match status" value="1"/>
</dbReference>
<protein>
    <recommendedName>
        <fullName evidence="4">DUF4239 domain-containing protein</fullName>
    </recommendedName>
</protein>
<dbReference type="InterPro" id="IPR025333">
    <property type="entry name" value="DUF4239"/>
</dbReference>
<gene>
    <name evidence="2" type="ORF">LOC68_25055</name>
</gene>
<feature type="transmembrane region" description="Helical" evidence="1">
    <location>
        <begin position="12"/>
        <end position="34"/>
    </location>
</feature>
<dbReference type="AlphaFoldDB" id="A0A9X1SMH2"/>
<dbReference type="EMBL" id="JAJKFT010000010">
    <property type="protein sequence ID" value="MCC9631679.1"/>
    <property type="molecule type" value="Genomic_DNA"/>
</dbReference>
<dbReference type="RefSeq" id="WP_230224086.1">
    <property type="nucleotide sequence ID" value="NZ_JAJKFT010000010.1"/>
</dbReference>